<accession>A0ACC0CE16</accession>
<keyword evidence="2" id="KW-1185">Reference proteome</keyword>
<sequence length="232" mass="26438">MEIISLSLTDMDRHLKENIFLSLIIHVLSSILVTFSYYYFECWHDILDIISLVVDWFSSWAPMWGMIPNFLDPFVGKFLVKKVKGIYSIRRIVATYSYMISSFETFVIALGGIGPFENHFLNVKESMFLLISENKKKDGFGVFKDPTIEGRMYPTAGGRVSAIDTNLSKNLPQMVEAYRLGTLTNLRTMDELATMSRQDTKDQLKIPKGTKVAHTASGWFLKLDPIAKEVLS</sequence>
<reference evidence="2" key="1">
    <citation type="journal article" date="2023" name="Nat. Plants">
        <title>Single-cell RNA sequencing provides a high-resolution roadmap for understanding the multicellular compartmentation of specialized metabolism.</title>
        <authorList>
            <person name="Sun S."/>
            <person name="Shen X."/>
            <person name="Li Y."/>
            <person name="Li Y."/>
            <person name="Wang S."/>
            <person name="Li R."/>
            <person name="Zhang H."/>
            <person name="Shen G."/>
            <person name="Guo B."/>
            <person name="Wei J."/>
            <person name="Xu J."/>
            <person name="St-Pierre B."/>
            <person name="Chen S."/>
            <person name="Sun C."/>
        </authorList>
    </citation>
    <scope>NUCLEOTIDE SEQUENCE [LARGE SCALE GENOMIC DNA]</scope>
</reference>
<gene>
    <name evidence="1" type="ORF">M9H77_04249</name>
</gene>
<dbReference type="Proteomes" id="UP001060085">
    <property type="component" value="Linkage Group LG01"/>
</dbReference>
<protein>
    <submittedName>
        <fullName evidence="1">Uncharacterized protein</fullName>
    </submittedName>
</protein>
<dbReference type="EMBL" id="CM044701">
    <property type="protein sequence ID" value="KAI5683021.1"/>
    <property type="molecule type" value="Genomic_DNA"/>
</dbReference>
<comment type="caution">
    <text evidence="1">The sequence shown here is derived from an EMBL/GenBank/DDBJ whole genome shotgun (WGS) entry which is preliminary data.</text>
</comment>
<evidence type="ECO:0000313" key="2">
    <source>
        <dbReference type="Proteomes" id="UP001060085"/>
    </source>
</evidence>
<organism evidence="1 2">
    <name type="scientific">Catharanthus roseus</name>
    <name type="common">Madagascar periwinkle</name>
    <name type="synonym">Vinca rosea</name>
    <dbReference type="NCBI Taxonomy" id="4058"/>
    <lineage>
        <taxon>Eukaryota</taxon>
        <taxon>Viridiplantae</taxon>
        <taxon>Streptophyta</taxon>
        <taxon>Embryophyta</taxon>
        <taxon>Tracheophyta</taxon>
        <taxon>Spermatophyta</taxon>
        <taxon>Magnoliopsida</taxon>
        <taxon>eudicotyledons</taxon>
        <taxon>Gunneridae</taxon>
        <taxon>Pentapetalae</taxon>
        <taxon>asterids</taxon>
        <taxon>lamiids</taxon>
        <taxon>Gentianales</taxon>
        <taxon>Apocynaceae</taxon>
        <taxon>Rauvolfioideae</taxon>
        <taxon>Vinceae</taxon>
        <taxon>Catharanthinae</taxon>
        <taxon>Catharanthus</taxon>
    </lineage>
</organism>
<proteinExistence type="predicted"/>
<evidence type="ECO:0000313" key="1">
    <source>
        <dbReference type="EMBL" id="KAI5683021.1"/>
    </source>
</evidence>
<name>A0ACC0CE16_CATRO</name>